<keyword evidence="8" id="KW-0067">ATP-binding</keyword>
<dbReference type="Gene3D" id="3.40.50.300">
    <property type="entry name" value="P-loop containing nucleotide triphosphate hydrolases"/>
    <property type="match status" value="1"/>
</dbReference>
<evidence type="ECO:0000313" key="11">
    <source>
        <dbReference type="EMBL" id="GBR46814.1"/>
    </source>
</evidence>
<keyword evidence="12" id="KW-1185">Reference proteome</keyword>
<comment type="caution">
    <text evidence="11">The sequence shown here is derived from an EMBL/GenBank/DDBJ whole genome shotgun (WGS) entry which is preliminary data.</text>
</comment>
<evidence type="ECO:0000256" key="2">
    <source>
        <dbReference type="ARBA" id="ARBA00007599"/>
    </source>
</evidence>
<comment type="subcellular location">
    <subcellularLocation>
        <location evidence="1">Cytoplasm</location>
    </subcellularLocation>
</comment>
<evidence type="ECO:0000256" key="1">
    <source>
        <dbReference type="ARBA" id="ARBA00004496"/>
    </source>
</evidence>
<proteinExistence type="inferred from homology"/>
<reference evidence="11" key="1">
    <citation type="submission" date="2013-04" db="EMBL/GenBank/DDBJ databases">
        <title>The genome sequencing project of 58 acetic acid bacteria.</title>
        <authorList>
            <person name="Okamoto-Kainuma A."/>
            <person name="Ishikawa M."/>
            <person name="Umino S."/>
            <person name="Koizumi Y."/>
            <person name="Shiwa Y."/>
            <person name="Yoshikawa H."/>
            <person name="Matsutani M."/>
            <person name="Matsushita K."/>
        </authorList>
    </citation>
    <scope>NUCLEOTIDE SEQUENCE</scope>
    <source>
        <strain evidence="11">NBRC 106556</strain>
    </source>
</reference>
<dbReference type="NCBIfam" id="TIGR00150">
    <property type="entry name" value="T6A_YjeE"/>
    <property type="match status" value="1"/>
</dbReference>
<evidence type="ECO:0000256" key="10">
    <source>
        <dbReference type="ARBA" id="ARBA00032441"/>
    </source>
</evidence>
<evidence type="ECO:0000256" key="7">
    <source>
        <dbReference type="ARBA" id="ARBA00022741"/>
    </source>
</evidence>
<keyword evidence="9" id="KW-0460">Magnesium</keyword>
<evidence type="ECO:0000256" key="6">
    <source>
        <dbReference type="ARBA" id="ARBA00022723"/>
    </source>
</evidence>
<dbReference type="EMBL" id="BAQB01000017">
    <property type="protein sequence ID" value="GBR46814.1"/>
    <property type="molecule type" value="Genomic_DNA"/>
</dbReference>
<organism evidence="11 12">
    <name type="scientific">Neokomagataea tanensis NBRC 106556</name>
    <dbReference type="NCBI Taxonomy" id="1223519"/>
    <lineage>
        <taxon>Bacteria</taxon>
        <taxon>Pseudomonadati</taxon>
        <taxon>Pseudomonadota</taxon>
        <taxon>Alphaproteobacteria</taxon>
        <taxon>Acetobacterales</taxon>
        <taxon>Acetobacteraceae</taxon>
        <taxon>Neokomagataea</taxon>
    </lineage>
</organism>
<evidence type="ECO:0000256" key="8">
    <source>
        <dbReference type="ARBA" id="ARBA00022840"/>
    </source>
</evidence>
<evidence type="ECO:0000256" key="3">
    <source>
        <dbReference type="ARBA" id="ARBA00019010"/>
    </source>
</evidence>
<comment type="similarity">
    <text evidence="2">Belongs to the TsaE family.</text>
</comment>
<dbReference type="InterPro" id="IPR003442">
    <property type="entry name" value="T6A_TsaE"/>
</dbReference>
<keyword evidence="11" id="KW-0378">Hydrolase</keyword>
<evidence type="ECO:0000256" key="4">
    <source>
        <dbReference type="ARBA" id="ARBA00022490"/>
    </source>
</evidence>
<keyword evidence="7" id="KW-0547">Nucleotide-binding</keyword>
<dbReference type="PANTHER" id="PTHR33540:SF2">
    <property type="entry name" value="TRNA THREONYLCARBAMOYLADENOSINE BIOSYNTHESIS PROTEIN TSAE"/>
    <property type="match status" value="1"/>
</dbReference>
<sequence length="149" mass="16181">MRLFLKNQSETEALGISLAALCVPGDCIALNGSYGMGKSTFARAFLRALTGDAALDVPSPSFPILLTYDTPRGPVFHYDLWRLEGPDALDELDWDAACEGIMLVEWPERAEDLLPDGALHLTLEQGGTDDEREVSLVGWSDARLMGLGV</sequence>
<dbReference type="SUPFAM" id="SSF52540">
    <property type="entry name" value="P-loop containing nucleoside triphosphate hydrolases"/>
    <property type="match status" value="1"/>
</dbReference>
<accession>A0ABQ0QJB9</accession>
<keyword evidence="4" id="KW-0963">Cytoplasm</keyword>
<dbReference type="InterPro" id="IPR027417">
    <property type="entry name" value="P-loop_NTPase"/>
</dbReference>
<evidence type="ECO:0000256" key="5">
    <source>
        <dbReference type="ARBA" id="ARBA00022694"/>
    </source>
</evidence>
<dbReference type="GO" id="GO:0016787">
    <property type="term" value="F:hydrolase activity"/>
    <property type="evidence" value="ECO:0007669"/>
    <property type="project" value="UniProtKB-KW"/>
</dbReference>
<gene>
    <name evidence="11" type="ORF">AA106556_1240</name>
</gene>
<keyword evidence="6" id="KW-0479">Metal-binding</keyword>
<evidence type="ECO:0000313" key="12">
    <source>
        <dbReference type="Proteomes" id="UP001062443"/>
    </source>
</evidence>
<dbReference type="Proteomes" id="UP001062443">
    <property type="component" value="Unassembled WGS sequence"/>
</dbReference>
<name>A0ABQ0QJB9_9PROT</name>
<keyword evidence="5" id="KW-0819">tRNA processing</keyword>
<dbReference type="RefSeq" id="WP_068171647.1">
    <property type="nucleotide sequence ID" value="NZ_BAQB01000017.1"/>
</dbReference>
<evidence type="ECO:0000256" key="9">
    <source>
        <dbReference type="ARBA" id="ARBA00022842"/>
    </source>
</evidence>
<dbReference type="Pfam" id="PF02367">
    <property type="entry name" value="TsaE"/>
    <property type="match status" value="1"/>
</dbReference>
<protein>
    <recommendedName>
        <fullName evidence="3">tRNA threonylcarbamoyladenosine biosynthesis protein TsaE</fullName>
    </recommendedName>
    <alternativeName>
        <fullName evidence="10">t(6)A37 threonylcarbamoyladenosine biosynthesis protein TsaE</fullName>
    </alternativeName>
</protein>
<dbReference type="PANTHER" id="PTHR33540">
    <property type="entry name" value="TRNA THREONYLCARBAMOYLADENOSINE BIOSYNTHESIS PROTEIN TSAE"/>
    <property type="match status" value="1"/>
</dbReference>